<evidence type="ECO:0000256" key="1">
    <source>
        <dbReference type="SAM" id="SignalP"/>
    </source>
</evidence>
<feature type="signal peptide" evidence="1">
    <location>
        <begin position="1"/>
        <end position="21"/>
    </location>
</feature>
<organism evidence="2 3">
    <name type="scientific">Alkalibacillus salilacus</name>
    <dbReference type="NCBI Taxonomy" id="284582"/>
    <lineage>
        <taxon>Bacteria</taxon>
        <taxon>Bacillati</taxon>
        <taxon>Bacillota</taxon>
        <taxon>Bacilli</taxon>
        <taxon>Bacillales</taxon>
        <taxon>Bacillaceae</taxon>
        <taxon>Alkalibacillus</taxon>
    </lineage>
</organism>
<protein>
    <submittedName>
        <fullName evidence="2">Preprotein translocase subunit SecF</fullName>
    </submittedName>
</protein>
<dbReference type="Proteomes" id="UP001224359">
    <property type="component" value="Unassembled WGS sequence"/>
</dbReference>
<accession>A0ABT9VII6</accession>
<dbReference type="EMBL" id="JAUSTQ010000018">
    <property type="protein sequence ID" value="MDQ0160779.1"/>
    <property type="molecule type" value="Genomic_DNA"/>
</dbReference>
<gene>
    <name evidence="2" type="ORF">J2S77_002786</name>
</gene>
<evidence type="ECO:0000313" key="3">
    <source>
        <dbReference type="Proteomes" id="UP001224359"/>
    </source>
</evidence>
<sequence>MKQFLVILVTTLLVSTGTIHANSEQNQMTVSEMNEKLNELGLTSHQIEKLNESTKKAIATEEDAEAVIGFKSSIDEEGIENQSLKDDVTLDLVVVDLGTTNSGVPRIQLISDYEWVNMPFYRYEDIIATTWSYGWNAQSWSFSEEQYICQDGINMTCSWKDTSQIDPQYESRLHSVGWSYDLVSSAMQSRGTTIVNLEANNESQIKNTSDAEFQTYYAHDVFIPNMSLSFSNVGEGTSVTPDFGGEKSTSNFITIPNRKLTWN</sequence>
<name>A0ABT9VII6_9BACI</name>
<keyword evidence="1" id="KW-0732">Signal</keyword>
<reference evidence="2 3" key="1">
    <citation type="submission" date="2023-07" db="EMBL/GenBank/DDBJ databases">
        <title>Genomic Encyclopedia of Type Strains, Phase IV (KMG-IV): sequencing the most valuable type-strain genomes for metagenomic binning, comparative biology and taxonomic classification.</title>
        <authorList>
            <person name="Goeker M."/>
        </authorList>
    </citation>
    <scope>NUCLEOTIDE SEQUENCE [LARGE SCALE GENOMIC DNA]</scope>
    <source>
        <strain evidence="2 3">DSM 16460</strain>
    </source>
</reference>
<comment type="caution">
    <text evidence="2">The sequence shown here is derived from an EMBL/GenBank/DDBJ whole genome shotgun (WGS) entry which is preliminary data.</text>
</comment>
<evidence type="ECO:0000313" key="2">
    <source>
        <dbReference type="EMBL" id="MDQ0160779.1"/>
    </source>
</evidence>
<feature type="chain" id="PRO_5047059921" evidence="1">
    <location>
        <begin position="22"/>
        <end position="263"/>
    </location>
</feature>
<keyword evidence="3" id="KW-1185">Reference proteome</keyword>
<proteinExistence type="predicted"/>
<dbReference type="RefSeq" id="WP_306978272.1">
    <property type="nucleotide sequence ID" value="NZ_JAUSTQ010000018.1"/>
</dbReference>